<dbReference type="InterPro" id="IPR003615">
    <property type="entry name" value="HNH_nuc"/>
</dbReference>
<reference evidence="3" key="1">
    <citation type="submission" date="2020-05" db="EMBL/GenBank/DDBJ databases">
        <authorList>
            <person name="Chiriac C."/>
            <person name="Salcher M."/>
            <person name="Ghai R."/>
            <person name="Kavagutti S V."/>
        </authorList>
    </citation>
    <scope>NUCLEOTIDE SEQUENCE</scope>
</reference>
<feature type="domain" description="HNH nuclease" evidence="2">
    <location>
        <begin position="62"/>
        <end position="104"/>
    </location>
</feature>
<name>A0A6J7X794_9CAUD</name>
<dbReference type="Gene3D" id="3.90.75.20">
    <property type="match status" value="1"/>
</dbReference>
<dbReference type="InterPro" id="IPR044925">
    <property type="entry name" value="His-Me_finger_sf"/>
</dbReference>
<dbReference type="GO" id="GO:0016788">
    <property type="term" value="F:hydrolase activity, acting on ester bonds"/>
    <property type="evidence" value="ECO:0007669"/>
    <property type="project" value="InterPro"/>
</dbReference>
<accession>A0A6J7X794</accession>
<dbReference type="Pfam" id="PF07463">
    <property type="entry name" value="NUMOD4"/>
    <property type="match status" value="1"/>
</dbReference>
<evidence type="ECO:0000259" key="2">
    <source>
        <dbReference type="Pfam" id="PF13392"/>
    </source>
</evidence>
<sequence length="171" mass="19661">MEQSFETWKPYPEYEGIYEISDHGRLAVITPEGRKLRKLNNKTHYLSASLKSINGQKPKTSYIHQDVAKVFIGPRPDLMVVRHLDGNRFNNHVLNLCYGTPEQNYADTVKHKVHLGSNNGRAILDENKVKMIKILLKNQVKPQQIANAFDVKTILIYAIKQGRNWSHIDPT</sequence>
<protein>
    <submittedName>
        <fullName evidence="3">NUMOD4</fullName>
    </submittedName>
</protein>
<feature type="domain" description="NUMOD4" evidence="1">
    <location>
        <begin position="6"/>
        <end position="50"/>
    </location>
</feature>
<evidence type="ECO:0000313" key="3">
    <source>
        <dbReference type="EMBL" id="CAB5223133.1"/>
    </source>
</evidence>
<dbReference type="SUPFAM" id="SSF54060">
    <property type="entry name" value="His-Me finger endonucleases"/>
    <property type="match status" value="1"/>
</dbReference>
<dbReference type="Pfam" id="PF13392">
    <property type="entry name" value="HNH_3"/>
    <property type="match status" value="1"/>
</dbReference>
<dbReference type="EMBL" id="LR798306">
    <property type="protein sequence ID" value="CAB5223133.1"/>
    <property type="molecule type" value="Genomic_DNA"/>
</dbReference>
<dbReference type="InterPro" id="IPR010902">
    <property type="entry name" value="NUMOD4"/>
</dbReference>
<gene>
    <name evidence="3" type="ORF">UFOVP378_58</name>
</gene>
<organism evidence="3">
    <name type="scientific">uncultured Caudovirales phage</name>
    <dbReference type="NCBI Taxonomy" id="2100421"/>
    <lineage>
        <taxon>Viruses</taxon>
        <taxon>Duplodnaviria</taxon>
        <taxon>Heunggongvirae</taxon>
        <taxon>Uroviricota</taxon>
        <taxon>Caudoviricetes</taxon>
        <taxon>Peduoviridae</taxon>
        <taxon>Maltschvirus</taxon>
        <taxon>Maltschvirus maltsch</taxon>
    </lineage>
</organism>
<evidence type="ECO:0000259" key="1">
    <source>
        <dbReference type="Pfam" id="PF07463"/>
    </source>
</evidence>
<proteinExistence type="predicted"/>